<reference evidence="7 8" key="1">
    <citation type="submission" date="2019-03" db="EMBL/GenBank/DDBJ databases">
        <title>Genomic Encyclopedia of Type Strains, Phase IV (KMG-IV): sequencing the most valuable type-strain genomes for metagenomic binning, comparative biology and taxonomic classification.</title>
        <authorList>
            <person name="Goeker M."/>
        </authorList>
    </citation>
    <scope>NUCLEOTIDE SEQUENCE [LARGE SCALE GENOMIC DNA]</scope>
    <source>
        <strain evidence="7 8">DSM 29481</strain>
    </source>
</reference>
<comment type="subcellular location">
    <subcellularLocation>
        <location evidence="1">Cell membrane</location>
        <topology evidence="1">Multi-pass membrane protein</topology>
    </subcellularLocation>
</comment>
<evidence type="ECO:0000256" key="5">
    <source>
        <dbReference type="ARBA" id="ARBA00023136"/>
    </source>
</evidence>
<organism evidence="7 8">
    <name type="scientific">Longicatena caecimuris</name>
    <dbReference type="NCBI Taxonomy" id="1796635"/>
    <lineage>
        <taxon>Bacteria</taxon>
        <taxon>Bacillati</taxon>
        <taxon>Bacillota</taxon>
        <taxon>Erysipelotrichia</taxon>
        <taxon>Erysipelotrichales</taxon>
        <taxon>Erysipelotrichaceae</taxon>
        <taxon>Longicatena</taxon>
    </lineage>
</organism>
<dbReference type="AlphaFoldDB" id="A0A4R3TGN4"/>
<evidence type="ECO:0000313" key="7">
    <source>
        <dbReference type="EMBL" id="TCU60569.1"/>
    </source>
</evidence>
<dbReference type="RefSeq" id="WP_008689575.1">
    <property type="nucleotide sequence ID" value="NZ_AP024510.1"/>
</dbReference>
<dbReference type="Proteomes" id="UP000295773">
    <property type="component" value="Unassembled WGS sequence"/>
</dbReference>
<sequence>MYKIKCLYREFTSFEGSLFKYSLSFSLLLALAPSLLIFALMFKFAYLDDTIILNFIMNFIPDGNLETINQLFQFFTSKDYSILSFIVTMCVSFYLASRSIFSFLLISASHEEVDVPKWSIRIKSVVLFVNLAIIIVAAIFIATNFLEFLPLISSLIMLMFFYMMYRALSFRRHDWSFGLLGAMFSTICIMGLATLFVTIVKYFTSYQDVYGPLASLVTLLLAIYLISCIIYFGFCLNLVMEETYGREAELPMKNERIFHWARTISDKIKEKL</sequence>
<keyword evidence="3 6" id="KW-0812">Transmembrane</keyword>
<dbReference type="PANTHER" id="PTHR30213">
    <property type="entry name" value="INNER MEMBRANE PROTEIN YHJD"/>
    <property type="match status" value="1"/>
</dbReference>
<keyword evidence="8" id="KW-1185">Reference proteome</keyword>
<comment type="caution">
    <text evidence="7">The sequence shown here is derived from an EMBL/GenBank/DDBJ whole genome shotgun (WGS) entry which is preliminary data.</text>
</comment>
<keyword evidence="5 6" id="KW-0472">Membrane</keyword>
<protein>
    <submittedName>
        <fullName evidence="7">Uncharacterized BrkB/YihY/UPF0761 family membrane protein</fullName>
    </submittedName>
</protein>
<dbReference type="InterPro" id="IPR017039">
    <property type="entry name" value="Virul_fac_BrkB"/>
</dbReference>
<feature type="transmembrane region" description="Helical" evidence="6">
    <location>
        <begin position="21"/>
        <end position="42"/>
    </location>
</feature>
<accession>A0A4R3TGN4</accession>
<feature type="transmembrane region" description="Helical" evidence="6">
    <location>
        <begin position="177"/>
        <end position="203"/>
    </location>
</feature>
<dbReference type="PANTHER" id="PTHR30213:SF0">
    <property type="entry name" value="UPF0761 MEMBRANE PROTEIN YIHY"/>
    <property type="match status" value="1"/>
</dbReference>
<evidence type="ECO:0000256" key="3">
    <source>
        <dbReference type="ARBA" id="ARBA00022692"/>
    </source>
</evidence>
<dbReference type="GO" id="GO:0005886">
    <property type="term" value="C:plasma membrane"/>
    <property type="evidence" value="ECO:0007669"/>
    <property type="project" value="UniProtKB-SubCell"/>
</dbReference>
<evidence type="ECO:0000256" key="6">
    <source>
        <dbReference type="SAM" id="Phobius"/>
    </source>
</evidence>
<evidence type="ECO:0000256" key="1">
    <source>
        <dbReference type="ARBA" id="ARBA00004651"/>
    </source>
</evidence>
<feature type="transmembrane region" description="Helical" evidence="6">
    <location>
        <begin position="125"/>
        <end position="142"/>
    </location>
</feature>
<name>A0A4R3TGN4_9FIRM</name>
<dbReference type="PIRSF" id="PIRSF035875">
    <property type="entry name" value="RNase_BN"/>
    <property type="match status" value="1"/>
</dbReference>
<evidence type="ECO:0000256" key="2">
    <source>
        <dbReference type="ARBA" id="ARBA00022475"/>
    </source>
</evidence>
<gene>
    <name evidence="7" type="ORF">EDD61_10678</name>
</gene>
<dbReference type="Pfam" id="PF03631">
    <property type="entry name" value="Virul_fac_BrkB"/>
    <property type="match status" value="1"/>
</dbReference>
<keyword evidence="4 6" id="KW-1133">Transmembrane helix</keyword>
<feature type="transmembrane region" description="Helical" evidence="6">
    <location>
        <begin position="209"/>
        <end position="236"/>
    </location>
</feature>
<keyword evidence="2" id="KW-1003">Cell membrane</keyword>
<feature type="transmembrane region" description="Helical" evidence="6">
    <location>
        <begin position="148"/>
        <end position="165"/>
    </location>
</feature>
<proteinExistence type="predicted"/>
<feature type="transmembrane region" description="Helical" evidence="6">
    <location>
        <begin position="82"/>
        <end position="105"/>
    </location>
</feature>
<evidence type="ECO:0000256" key="4">
    <source>
        <dbReference type="ARBA" id="ARBA00022989"/>
    </source>
</evidence>
<evidence type="ECO:0000313" key="8">
    <source>
        <dbReference type="Proteomes" id="UP000295773"/>
    </source>
</evidence>
<dbReference type="EMBL" id="SMBP01000006">
    <property type="protein sequence ID" value="TCU60569.1"/>
    <property type="molecule type" value="Genomic_DNA"/>
</dbReference>
<dbReference type="GeneID" id="73794933"/>